<organism evidence="1 2">
    <name type="scientific">Lindgomyces ingoldianus</name>
    <dbReference type="NCBI Taxonomy" id="673940"/>
    <lineage>
        <taxon>Eukaryota</taxon>
        <taxon>Fungi</taxon>
        <taxon>Dikarya</taxon>
        <taxon>Ascomycota</taxon>
        <taxon>Pezizomycotina</taxon>
        <taxon>Dothideomycetes</taxon>
        <taxon>Pleosporomycetidae</taxon>
        <taxon>Pleosporales</taxon>
        <taxon>Lindgomycetaceae</taxon>
        <taxon>Lindgomyces</taxon>
    </lineage>
</organism>
<dbReference type="EMBL" id="MU003519">
    <property type="protein sequence ID" value="KAF2467695.1"/>
    <property type="molecule type" value="Genomic_DNA"/>
</dbReference>
<keyword evidence="2" id="KW-1185">Reference proteome</keyword>
<sequence length="150" mass="17456">MSNQLYVTIDIVVRTVGSADGIIDNPFREYSKAKAKAKRLWSLSLLLKVPPRIPLFGAYRSGTNIARRKTDADKKGLGVIRHLIPKNAHIASELMQHKVLECQDLGYEVFRYNFNPIVVKFLTKARQKMRLFMEQTLMVRMKYDWKIWIS</sequence>
<gene>
    <name evidence="1" type="ORF">BDR25DRAFT_358376</name>
</gene>
<evidence type="ECO:0000313" key="1">
    <source>
        <dbReference type="EMBL" id="KAF2467695.1"/>
    </source>
</evidence>
<name>A0ACB6QME3_9PLEO</name>
<comment type="caution">
    <text evidence="1">The sequence shown here is derived from an EMBL/GenBank/DDBJ whole genome shotgun (WGS) entry which is preliminary data.</text>
</comment>
<protein>
    <submittedName>
        <fullName evidence="1">Uncharacterized protein</fullName>
    </submittedName>
</protein>
<accession>A0ACB6QME3</accession>
<proteinExistence type="predicted"/>
<dbReference type="Proteomes" id="UP000799755">
    <property type="component" value="Unassembled WGS sequence"/>
</dbReference>
<evidence type="ECO:0000313" key="2">
    <source>
        <dbReference type="Proteomes" id="UP000799755"/>
    </source>
</evidence>
<reference evidence="1" key="1">
    <citation type="journal article" date="2020" name="Stud. Mycol.">
        <title>101 Dothideomycetes genomes: a test case for predicting lifestyles and emergence of pathogens.</title>
        <authorList>
            <person name="Haridas S."/>
            <person name="Albert R."/>
            <person name="Binder M."/>
            <person name="Bloem J."/>
            <person name="Labutti K."/>
            <person name="Salamov A."/>
            <person name="Andreopoulos B."/>
            <person name="Baker S."/>
            <person name="Barry K."/>
            <person name="Bills G."/>
            <person name="Bluhm B."/>
            <person name="Cannon C."/>
            <person name="Castanera R."/>
            <person name="Culley D."/>
            <person name="Daum C."/>
            <person name="Ezra D."/>
            <person name="Gonzalez J."/>
            <person name="Henrissat B."/>
            <person name="Kuo A."/>
            <person name="Liang C."/>
            <person name="Lipzen A."/>
            <person name="Lutzoni F."/>
            <person name="Magnuson J."/>
            <person name="Mondo S."/>
            <person name="Nolan M."/>
            <person name="Ohm R."/>
            <person name="Pangilinan J."/>
            <person name="Park H.-J."/>
            <person name="Ramirez L."/>
            <person name="Alfaro M."/>
            <person name="Sun H."/>
            <person name="Tritt A."/>
            <person name="Yoshinaga Y."/>
            <person name="Zwiers L.-H."/>
            <person name="Turgeon B."/>
            <person name="Goodwin S."/>
            <person name="Spatafora J."/>
            <person name="Crous P."/>
            <person name="Grigoriev I."/>
        </authorList>
    </citation>
    <scope>NUCLEOTIDE SEQUENCE</scope>
    <source>
        <strain evidence="1">ATCC 200398</strain>
    </source>
</reference>